<gene>
    <name evidence="2" type="ORF">K469DRAFT_747372</name>
</gene>
<proteinExistence type="predicted"/>
<organism evidence="2 3">
    <name type="scientific">Zopfia rhizophila CBS 207.26</name>
    <dbReference type="NCBI Taxonomy" id="1314779"/>
    <lineage>
        <taxon>Eukaryota</taxon>
        <taxon>Fungi</taxon>
        <taxon>Dikarya</taxon>
        <taxon>Ascomycota</taxon>
        <taxon>Pezizomycotina</taxon>
        <taxon>Dothideomycetes</taxon>
        <taxon>Dothideomycetes incertae sedis</taxon>
        <taxon>Zopfiaceae</taxon>
        <taxon>Zopfia</taxon>
    </lineage>
</organism>
<dbReference type="EMBL" id="ML994619">
    <property type="protein sequence ID" value="KAF2190139.1"/>
    <property type="molecule type" value="Genomic_DNA"/>
</dbReference>
<dbReference type="PANTHER" id="PTHR38790:SF4">
    <property type="entry name" value="2EXR DOMAIN-CONTAINING PROTEIN"/>
    <property type="match status" value="1"/>
</dbReference>
<dbReference type="Proteomes" id="UP000800200">
    <property type="component" value="Unassembled WGS sequence"/>
</dbReference>
<keyword evidence="3" id="KW-1185">Reference proteome</keyword>
<evidence type="ECO:0000259" key="1">
    <source>
        <dbReference type="Pfam" id="PF24864"/>
    </source>
</evidence>
<sequence length="354" mass="41031">MELPTMPTFKNNVRYFFYSHPGAKVALNLLLLPGYCICCFFCYCLNTVNNGKCGSGPRNARFRKMNKMSAIRFQRQEKKMKRRQSLSIPKSSLFKSRKIKPQQQSLMFAKLPAEIRRIIYEEVLCETGAIHVTTTEHNGIFDIVRLEYVTCKDHEKEPVWKHRECFPDIYWGMKPERRLELLKTCRFIYSEAIDVFYMGNNFIFDTMQDFILFSMSVPPKRLNMINQITISNLDYPDSIICHLGLQASVSIGEQTAQVLDIAASMSNLRSLYLNFGIDKYLVTTPPPESWPRAVDLVATMIDEREWNKKCKVWVYAGVRSKTGEPDRPVKKEWVQLPWGKEDAAGVMKENTAEV</sequence>
<accession>A0A6A6EHQ7</accession>
<dbReference type="OrthoDB" id="3801532at2759"/>
<reference evidence="2" key="1">
    <citation type="journal article" date="2020" name="Stud. Mycol.">
        <title>101 Dothideomycetes genomes: a test case for predicting lifestyles and emergence of pathogens.</title>
        <authorList>
            <person name="Haridas S."/>
            <person name="Albert R."/>
            <person name="Binder M."/>
            <person name="Bloem J."/>
            <person name="Labutti K."/>
            <person name="Salamov A."/>
            <person name="Andreopoulos B."/>
            <person name="Baker S."/>
            <person name="Barry K."/>
            <person name="Bills G."/>
            <person name="Bluhm B."/>
            <person name="Cannon C."/>
            <person name="Castanera R."/>
            <person name="Culley D."/>
            <person name="Daum C."/>
            <person name="Ezra D."/>
            <person name="Gonzalez J."/>
            <person name="Henrissat B."/>
            <person name="Kuo A."/>
            <person name="Liang C."/>
            <person name="Lipzen A."/>
            <person name="Lutzoni F."/>
            <person name="Magnuson J."/>
            <person name="Mondo S."/>
            <person name="Nolan M."/>
            <person name="Ohm R."/>
            <person name="Pangilinan J."/>
            <person name="Park H.-J."/>
            <person name="Ramirez L."/>
            <person name="Alfaro M."/>
            <person name="Sun H."/>
            <person name="Tritt A."/>
            <person name="Yoshinaga Y."/>
            <person name="Zwiers L.-H."/>
            <person name="Turgeon B."/>
            <person name="Goodwin S."/>
            <person name="Spatafora J."/>
            <person name="Crous P."/>
            <person name="Grigoriev I."/>
        </authorList>
    </citation>
    <scope>NUCLEOTIDE SEQUENCE</scope>
    <source>
        <strain evidence="2">CBS 207.26</strain>
    </source>
</reference>
<protein>
    <recommendedName>
        <fullName evidence="1">DUF7730 domain-containing protein</fullName>
    </recommendedName>
</protein>
<feature type="domain" description="DUF7730" evidence="1">
    <location>
        <begin position="101"/>
        <end position="275"/>
    </location>
</feature>
<name>A0A6A6EHQ7_9PEZI</name>
<dbReference type="Pfam" id="PF24864">
    <property type="entry name" value="DUF7730"/>
    <property type="match status" value="1"/>
</dbReference>
<dbReference type="AlphaFoldDB" id="A0A6A6EHQ7"/>
<dbReference type="PANTHER" id="PTHR38790">
    <property type="entry name" value="2EXR DOMAIN-CONTAINING PROTEIN-RELATED"/>
    <property type="match status" value="1"/>
</dbReference>
<evidence type="ECO:0000313" key="3">
    <source>
        <dbReference type="Proteomes" id="UP000800200"/>
    </source>
</evidence>
<dbReference type="InterPro" id="IPR056632">
    <property type="entry name" value="DUF7730"/>
</dbReference>
<evidence type="ECO:0000313" key="2">
    <source>
        <dbReference type="EMBL" id="KAF2190139.1"/>
    </source>
</evidence>